<keyword evidence="2" id="KW-0269">Exonuclease</keyword>
<proteinExistence type="predicted"/>
<name>H8FRE6_MAGML</name>
<accession>H8FRE6</accession>
<dbReference type="Gene3D" id="3.60.10.10">
    <property type="entry name" value="Endonuclease/exonuclease/phosphatase"/>
    <property type="match status" value="1"/>
</dbReference>
<evidence type="ECO:0000313" key="3">
    <source>
        <dbReference type="Proteomes" id="UP000004169"/>
    </source>
</evidence>
<dbReference type="SUPFAM" id="SSF56219">
    <property type="entry name" value="DNase I-like"/>
    <property type="match status" value="1"/>
</dbReference>
<keyword evidence="2" id="KW-0540">Nuclease</keyword>
<keyword evidence="3" id="KW-1185">Reference proteome</keyword>
<feature type="domain" description="Endonuclease/exonuclease/phosphatase" evidence="1">
    <location>
        <begin position="14"/>
        <end position="69"/>
    </location>
</feature>
<dbReference type="EMBL" id="CAHP01000015">
    <property type="protein sequence ID" value="CCG40934.1"/>
    <property type="molecule type" value="Genomic_DNA"/>
</dbReference>
<dbReference type="InterPro" id="IPR005135">
    <property type="entry name" value="Endo/exonuclease/phosphatase"/>
</dbReference>
<evidence type="ECO:0000313" key="2">
    <source>
        <dbReference type="EMBL" id="CCG40934.1"/>
    </source>
</evidence>
<dbReference type="Pfam" id="PF03372">
    <property type="entry name" value="Exo_endo_phos"/>
    <property type="match status" value="1"/>
</dbReference>
<protein>
    <submittedName>
        <fullName evidence="2">Exodeoxyribonuclease III (Exonuclease III) (EXO III) (AP endonuclease VI)</fullName>
        <ecNumber evidence="2">3.1.11.2</ecNumber>
    </submittedName>
</protein>
<gene>
    <name evidence="2" type="ORF">PHAMO_220052</name>
</gene>
<dbReference type="STRING" id="1150626.PHAMO_220052"/>
<dbReference type="PANTHER" id="PTHR43250:SF2">
    <property type="entry name" value="EXODEOXYRIBONUCLEASE III"/>
    <property type="match status" value="1"/>
</dbReference>
<keyword evidence="2" id="KW-0255">Endonuclease</keyword>
<dbReference type="InterPro" id="IPR037493">
    <property type="entry name" value="ExoIII-like"/>
</dbReference>
<organism evidence="2 3">
    <name type="scientific">Magnetospirillum molischianum DSM 120</name>
    <dbReference type="NCBI Taxonomy" id="1150626"/>
    <lineage>
        <taxon>Bacteria</taxon>
        <taxon>Pseudomonadati</taxon>
        <taxon>Pseudomonadota</taxon>
        <taxon>Alphaproteobacteria</taxon>
        <taxon>Rhodospirillales</taxon>
        <taxon>Rhodospirillaceae</taxon>
        <taxon>Magnetospirillum</taxon>
    </lineage>
</organism>
<dbReference type="GO" id="GO:0008311">
    <property type="term" value="F:double-stranded DNA 3'-5' DNA exonuclease activity"/>
    <property type="evidence" value="ECO:0007669"/>
    <property type="project" value="UniProtKB-EC"/>
</dbReference>
<sequence length="83" mass="9489">MIFLGYLDSFRALHPEAGHYSWWDYKGGAWNRDHGLRIDHLLLSPSAADRLCAAGIDRGPRGGDWASDHTPVWIDIERRKTSR</sequence>
<reference evidence="2 3" key="1">
    <citation type="journal article" date="2012" name="J. Bacteriol.">
        <title>Draft Genome Sequence of the Purple Photosynthetic Bacterium Phaeospirillum molischianum DSM120, a Particularly Versatile Bacterium.</title>
        <authorList>
            <person name="Duquesne K."/>
            <person name="Prima V."/>
            <person name="Ji B."/>
            <person name="Rouy Z."/>
            <person name="Medigue C."/>
            <person name="Talla E."/>
            <person name="Sturgis J.N."/>
        </authorList>
    </citation>
    <scope>NUCLEOTIDE SEQUENCE [LARGE SCALE GENOMIC DNA]</scope>
    <source>
        <strain evidence="3">DSM120</strain>
    </source>
</reference>
<dbReference type="GO" id="GO:0004519">
    <property type="term" value="F:endonuclease activity"/>
    <property type="evidence" value="ECO:0007669"/>
    <property type="project" value="UniProtKB-KW"/>
</dbReference>
<dbReference type="GO" id="GO:0006281">
    <property type="term" value="P:DNA repair"/>
    <property type="evidence" value="ECO:0007669"/>
    <property type="project" value="InterPro"/>
</dbReference>
<dbReference type="Proteomes" id="UP000004169">
    <property type="component" value="Unassembled WGS sequence"/>
</dbReference>
<dbReference type="eggNOG" id="COG0708">
    <property type="taxonomic scope" value="Bacteria"/>
</dbReference>
<dbReference type="InterPro" id="IPR036691">
    <property type="entry name" value="Endo/exonu/phosph_ase_sf"/>
</dbReference>
<evidence type="ECO:0000259" key="1">
    <source>
        <dbReference type="Pfam" id="PF03372"/>
    </source>
</evidence>
<dbReference type="AlphaFoldDB" id="H8FRE6"/>
<comment type="caution">
    <text evidence="2">The sequence shown here is derived from an EMBL/GenBank/DDBJ whole genome shotgun (WGS) entry which is preliminary data.</text>
</comment>
<dbReference type="PANTHER" id="PTHR43250">
    <property type="entry name" value="EXODEOXYRIBONUCLEASE III"/>
    <property type="match status" value="1"/>
</dbReference>
<keyword evidence="2" id="KW-0378">Hydrolase</keyword>
<dbReference type="EC" id="3.1.11.2" evidence="2"/>